<dbReference type="RefSeq" id="XP_001595021.1">
    <property type="nucleotide sequence ID" value="XM_001594971.1"/>
</dbReference>
<dbReference type="KEGG" id="ssl:SS1G_03109"/>
<keyword evidence="2" id="KW-1185">Reference proteome</keyword>
<reference evidence="2" key="1">
    <citation type="journal article" date="2011" name="PLoS Genet.">
        <title>Genomic analysis of the necrotrophic fungal pathogens Sclerotinia sclerotiorum and Botrytis cinerea.</title>
        <authorList>
            <person name="Amselem J."/>
            <person name="Cuomo C.A."/>
            <person name="van Kan J.A."/>
            <person name="Viaud M."/>
            <person name="Benito E.P."/>
            <person name="Couloux A."/>
            <person name="Coutinho P.M."/>
            <person name="de Vries R.P."/>
            <person name="Dyer P.S."/>
            <person name="Fillinger S."/>
            <person name="Fournier E."/>
            <person name="Gout L."/>
            <person name="Hahn M."/>
            <person name="Kohn L."/>
            <person name="Lapalu N."/>
            <person name="Plummer K.M."/>
            <person name="Pradier J.M."/>
            <person name="Quevillon E."/>
            <person name="Sharon A."/>
            <person name="Simon A."/>
            <person name="ten Have A."/>
            <person name="Tudzynski B."/>
            <person name="Tudzynski P."/>
            <person name="Wincker P."/>
            <person name="Andrew M."/>
            <person name="Anthouard V."/>
            <person name="Beever R.E."/>
            <person name="Beffa R."/>
            <person name="Benoit I."/>
            <person name="Bouzid O."/>
            <person name="Brault B."/>
            <person name="Chen Z."/>
            <person name="Choquer M."/>
            <person name="Collemare J."/>
            <person name="Cotton P."/>
            <person name="Danchin E.G."/>
            <person name="Da Silva C."/>
            <person name="Gautier A."/>
            <person name="Giraud C."/>
            <person name="Giraud T."/>
            <person name="Gonzalez C."/>
            <person name="Grossetete S."/>
            <person name="Guldener U."/>
            <person name="Henrissat B."/>
            <person name="Howlett B.J."/>
            <person name="Kodira C."/>
            <person name="Kretschmer M."/>
            <person name="Lappartient A."/>
            <person name="Leroch M."/>
            <person name="Levis C."/>
            <person name="Mauceli E."/>
            <person name="Neuveglise C."/>
            <person name="Oeser B."/>
            <person name="Pearson M."/>
            <person name="Poulain J."/>
            <person name="Poussereau N."/>
            <person name="Quesneville H."/>
            <person name="Rascle C."/>
            <person name="Schumacher J."/>
            <person name="Segurens B."/>
            <person name="Sexton A."/>
            <person name="Silva E."/>
            <person name="Sirven C."/>
            <person name="Soanes D.M."/>
            <person name="Talbot N.J."/>
            <person name="Templeton M."/>
            <person name="Yandava C."/>
            <person name="Yarden O."/>
            <person name="Zeng Q."/>
            <person name="Rollins J.A."/>
            <person name="Lebrun M.H."/>
            <person name="Dickman M."/>
        </authorList>
    </citation>
    <scope>NUCLEOTIDE SEQUENCE [LARGE SCALE GENOMIC DNA]</scope>
    <source>
        <strain evidence="2">ATCC 18683 / 1980 / Ss-1</strain>
    </source>
</reference>
<dbReference type="AlphaFoldDB" id="A7ECS0"/>
<dbReference type="HOGENOM" id="CLU_3020098_0_0_1"/>
<proteinExistence type="predicted"/>
<organism evidence="1 2">
    <name type="scientific">Sclerotinia sclerotiorum (strain ATCC 18683 / 1980 / Ss-1)</name>
    <name type="common">White mold</name>
    <name type="synonym">Whetzelinia sclerotiorum</name>
    <dbReference type="NCBI Taxonomy" id="665079"/>
    <lineage>
        <taxon>Eukaryota</taxon>
        <taxon>Fungi</taxon>
        <taxon>Dikarya</taxon>
        <taxon>Ascomycota</taxon>
        <taxon>Pezizomycotina</taxon>
        <taxon>Leotiomycetes</taxon>
        <taxon>Helotiales</taxon>
        <taxon>Sclerotiniaceae</taxon>
        <taxon>Sclerotinia</taxon>
    </lineage>
</organism>
<dbReference type="InParanoid" id="A7ECS0"/>
<protein>
    <submittedName>
        <fullName evidence="1">Uncharacterized protein</fullName>
    </submittedName>
</protein>
<name>A7ECS0_SCLS1</name>
<accession>A7ECS0</accession>
<gene>
    <name evidence="1" type="ORF">SS1G_03109</name>
</gene>
<dbReference type="GeneID" id="5491319"/>
<dbReference type="Proteomes" id="UP000001312">
    <property type="component" value="Unassembled WGS sequence"/>
</dbReference>
<evidence type="ECO:0000313" key="2">
    <source>
        <dbReference type="Proteomes" id="UP000001312"/>
    </source>
</evidence>
<sequence>AWFDAFRTCLIKRKYELDDIYNINKIRFGVRSTQSMRIIVDSTQKSNWKVTASKQE</sequence>
<evidence type="ECO:0000313" key="1">
    <source>
        <dbReference type="EMBL" id="EDO00636.1"/>
    </source>
</evidence>
<dbReference type="EMBL" id="CH476624">
    <property type="protein sequence ID" value="EDO00636.1"/>
    <property type="molecule type" value="Genomic_DNA"/>
</dbReference>
<feature type="non-terminal residue" evidence="1">
    <location>
        <position position="1"/>
    </location>
</feature>